<dbReference type="GO" id="GO:0019288">
    <property type="term" value="P:isopentenyl diphosphate biosynthetic process, methylerythritol 4-phosphate pathway"/>
    <property type="evidence" value="ECO:0007669"/>
    <property type="project" value="UniProtKB-UniRule"/>
</dbReference>
<evidence type="ECO:0000256" key="2">
    <source>
        <dbReference type="ARBA" id="ARBA00022695"/>
    </source>
</evidence>
<dbReference type="PANTHER" id="PTHR32125:SF4">
    <property type="entry name" value="2-C-METHYL-D-ERYTHRITOL 4-PHOSPHATE CYTIDYLYLTRANSFERASE, CHLOROPLASTIC"/>
    <property type="match status" value="1"/>
</dbReference>
<dbReference type="InterPro" id="IPR050088">
    <property type="entry name" value="IspD/TarI_cytidylyltransf_bact"/>
</dbReference>
<dbReference type="KEGG" id="fya:KMW28_00755"/>
<dbReference type="RefSeq" id="WP_066210991.1">
    <property type="nucleotide sequence ID" value="NZ_CP076132.1"/>
</dbReference>
<dbReference type="InterPro" id="IPR029044">
    <property type="entry name" value="Nucleotide-diphossugar_trans"/>
</dbReference>
<dbReference type="Proteomes" id="UP000678679">
    <property type="component" value="Chromosome 1"/>
</dbReference>
<name>A0AAX1N3N7_9BACT</name>
<evidence type="ECO:0000256" key="3">
    <source>
        <dbReference type="HAMAP-Rule" id="MF_00108"/>
    </source>
</evidence>
<gene>
    <name evidence="3" type="primary">ispD</name>
    <name evidence="4" type="ORF">KMW28_00755</name>
</gene>
<keyword evidence="3" id="KW-0414">Isoprene biosynthesis</keyword>
<comment type="catalytic activity">
    <reaction evidence="3">
        <text>2-C-methyl-D-erythritol 4-phosphate + CTP + H(+) = 4-CDP-2-C-methyl-D-erythritol + diphosphate</text>
        <dbReference type="Rhea" id="RHEA:13429"/>
        <dbReference type="ChEBI" id="CHEBI:15378"/>
        <dbReference type="ChEBI" id="CHEBI:33019"/>
        <dbReference type="ChEBI" id="CHEBI:37563"/>
        <dbReference type="ChEBI" id="CHEBI:57823"/>
        <dbReference type="ChEBI" id="CHEBI:58262"/>
        <dbReference type="EC" id="2.7.7.60"/>
    </reaction>
</comment>
<keyword evidence="5" id="KW-1185">Reference proteome</keyword>
<dbReference type="InterPro" id="IPR001228">
    <property type="entry name" value="IspD"/>
</dbReference>
<comment type="pathway">
    <text evidence="3">Isoprenoid biosynthesis; isopentenyl diphosphate biosynthesis via DXP pathway; isopentenyl diphosphate from 1-deoxy-D-xylulose 5-phosphate: step 2/6.</text>
</comment>
<dbReference type="GO" id="GO:0050518">
    <property type="term" value="F:2-C-methyl-D-erythritol 4-phosphate cytidylyltransferase activity"/>
    <property type="evidence" value="ECO:0007669"/>
    <property type="project" value="UniProtKB-UniRule"/>
</dbReference>
<dbReference type="CDD" id="cd02516">
    <property type="entry name" value="CDP-ME_synthetase"/>
    <property type="match status" value="1"/>
</dbReference>
<comment type="function">
    <text evidence="3">Catalyzes the formation of 4-diphosphocytidyl-2-C-methyl-D-erythritol from CTP and 2-C-methyl-D-erythritol 4-phosphate (MEP).</text>
</comment>
<protein>
    <recommendedName>
        <fullName evidence="3">2-C-methyl-D-erythritol 4-phosphate cytidylyltransferase</fullName>
        <ecNumber evidence="3">2.7.7.60</ecNumber>
    </recommendedName>
    <alternativeName>
        <fullName evidence="3">4-diphosphocytidyl-2C-methyl-D-erythritol synthase</fullName>
    </alternativeName>
    <alternativeName>
        <fullName evidence="3">MEP cytidylyltransferase</fullName>
        <shortName evidence="3">MCT</shortName>
    </alternativeName>
</protein>
<evidence type="ECO:0000313" key="4">
    <source>
        <dbReference type="EMBL" id="QWG02144.1"/>
    </source>
</evidence>
<sequence>MKKYSIIVAGGKGLRMGSELPKQFIELKGLPILMHTINKFHEADSSIQIIVSLPKDQLNFWSELIEKHQFTTPHQVVTGGDSRYQSVDNALQYISTSDCLIAIHDGVRPLVSTEVILKSYTCAEEYGAAIPTVDLKESIREVNQEGNFAKDRSSFKLVQTPQTFRGDVILSSFENGYQEVFTDDASVAEFSQHKMHLFDGNYENIKVTTPEDLKLGEVLC</sequence>
<dbReference type="AlphaFoldDB" id="A0AAX1N3N7"/>
<comment type="similarity">
    <text evidence="3">Belongs to the IspD/TarI cytidylyltransferase family. IspD subfamily.</text>
</comment>
<feature type="site" description="Transition state stabilizer" evidence="3">
    <location>
        <position position="22"/>
    </location>
</feature>
<dbReference type="HAMAP" id="MF_00108">
    <property type="entry name" value="IspD"/>
    <property type="match status" value="1"/>
</dbReference>
<dbReference type="Pfam" id="PF01128">
    <property type="entry name" value="IspD"/>
    <property type="match status" value="1"/>
</dbReference>
<dbReference type="PANTHER" id="PTHR32125">
    <property type="entry name" value="2-C-METHYL-D-ERYTHRITOL 4-PHOSPHATE CYTIDYLYLTRANSFERASE, CHLOROPLASTIC"/>
    <property type="match status" value="1"/>
</dbReference>
<feature type="site" description="Positions MEP for the nucleophilic attack" evidence="3">
    <location>
        <position position="152"/>
    </location>
</feature>
<reference evidence="4 5" key="1">
    <citation type="submission" date="2021-05" db="EMBL/GenBank/DDBJ databases">
        <title>Comparative genomic studies on the polysaccharide-degrading batcterial strains of the Flammeovirga genus.</title>
        <authorList>
            <person name="Zewei F."/>
            <person name="Zheng Z."/>
            <person name="Yu L."/>
            <person name="Ruyue G."/>
            <person name="Yanhong M."/>
            <person name="Yuanyuan C."/>
            <person name="Jingyan G."/>
            <person name="Wenjun H."/>
        </authorList>
    </citation>
    <scope>NUCLEOTIDE SEQUENCE [LARGE SCALE GENOMIC DNA]</scope>
    <source>
        <strain evidence="4 5">NBRC:100898</strain>
    </source>
</reference>
<dbReference type="EMBL" id="CP076132">
    <property type="protein sequence ID" value="QWG02144.1"/>
    <property type="molecule type" value="Genomic_DNA"/>
</dbReference>
<feature type="site" description="Transition state stabilizer" evidence="3">
    <location>
        <position position="15"/>
    </location>
</feature>
<evidence type="ECO:0000313" key="5">
    <source>
        <dbReference type="Proteomes" id="UP000678679"/>
    </source>
</evidence>
<keyword evidence="1 3" id="KW-0808">Transferase</keyword>
<proteinExistence type="inferred from homology"/>
<dbReference type="Gene3D" id="3.90.550.10">
    <property type="entry name" value="Spore Coat Polysaccharide Biosynthesis Protein SpsA, Chain A"/>
    <property type="match status" value="1"/>
</dbReference>
<keyword evidence="2 3" id="KW-0548">Nucleotidyltransferase</keyword>
<feature type="site" description="Positions MEP for the nucleophilic attack" evidence="3">
    <location>
        <position position="206"/>
    </location>
</feature>
<accession>A0AAX1N3N7</accession>
<dbReference type="NCBIfam" id="NF001186">
    <property type="entry name" value="PRK00155.2-3"/>
    <property type="match status" value="1"/>
</dbReference>
<dbReference type="InterPro" id="IPR034683">
    <property type="entry name" value="IspD/TarI"/>
</dbReference>
<evidence type="ECO:0000256" key="1">
    <source>
        <dbReference type="ARBA" id="ARBA00022679"/>
    </source>
</evidence>
<dbReference type="SUPFAM" id="SSF53448">
    <property type="entry name" value="Nucleotide-diphospho-sugar transferases"/>
    <property type="match status" value="1"/>
</dbReference>
<dbReference type="EC" id="2.7.7.60" evidence="3"/>
<dbReference type="FunFam" id="3.90.550.10:FF:000003">
    <property type="entry name" value="2-C-methyl-D-erythritol 4-phosphate cytidylyltransferase"/>
    <property type="match status" value="1"/>
</dbReference>
<organism evidence="4 5">
    <name type="scientific">Flammeovirga yaeyamensis</name>
    <dbReference type="NCBI Taxonomy" id="367791"/>
    <lineage>
        <taxon>Bacteria</taxon>
        <taxon>Pseudomonadati</taxon>
        <taxon>Bacteroidota</taxon>
        <taxon>Cytophagia</taxon>
        <taxon>Cytophagales</taxon>
        <taxon>Flammeovirgaceae</taxon>
        <taxon>Flammeovirga</taxon>
    </lineage>
</organism>